<dbReference type="VEuPathDB" id="VectorBase:GPAI037299"/>
<evidence type="ECO:0000313" key="3">
    <source>
        <dbReference type="Proteomes" id="UP000092445"/>
    </source>
</evidence>
<reference evidence="3" key="1">
    <citation type="submission" date="2014-03" db="EMBL/GenBank/DDBJ databases">
        <authorList>
            <person name="Aksoy S."/>
            <person name="Warren W."/>
            <person name="Wilson R.K."/>
        </authorList>
    </citation>
    <scope>NUCLEOTIDE SEQUENCE [LARGE SCALE GENOMIC DNA]</scope>
    <source>
        <strain evidence="3">IAEA</strain>
    </source>
</reference>
<protein>
    <submittedName>
        <fullName evidence="2">Uncharacterized protein</fullName>
    </submittedName>
</protein>
<accession>A0A1B0A851</accession>
<keyword evidence="1" id="KW-0812">Transmembrane</keyword>
<keyword evidence="1" id="KW-0472">Membrane</keyword>
<keyword evidence="1" id="KW-1133">Transmembrane helix</keyword>
<keyword evidence="3" id="KW-1185">Reference proteome</keyword>
<proteinExistence type="predicted"/>
<evidence type="ECO:0000256" key="1">
    <source>
        <dbReference type="SAM" id="Phobius"/>
    </source>
</evidence>
<dbReference type="EnsemblMetazoa" id="GPAI037299-RA">
    <property type="protein sequence ID" value="GPAI037299-PA"/>
    <property type="gene ID" value="GPAI037299"/>
</dbReference>
<evidence type="ECO:0000313" key="2">
    <source>
        <dbReference type="EnsemblMetazoa" id="GPAI037299-PA"/>
    </source>
</evidence>
<feature type="transmembrane region" description="Helical" evidence="1">
    <location>
        <begin position="41"/>
        <end position="64"/>
    </location>
</feature>
<name>A0A1B0A851_GLOPL</name>
<sequence length="135" mass="15921">MHASVCVGYYDANKELRVPFFYNIAKKKAHMGLMSRVTIRYLLILIIEIHKIATLIWIRGIILYEALSHLQVSLMFDGLPITINTDFNLRISPKRVTTILKKWIYLRITSKGYTPFRSRSRILTLLKKRHLENKF</sequence>
<organism evidence="2 3">
    <name type="scientific">Glossina pallidipes</name>
    <name type="common">Tsetse fly</name>
    <dbReference type="NCBI Taxonomy" id="7398"/>
    <lineage>
        <taxon>Eukaryota</taxon>
        <taxon>Metazoa</taxon>
        <taxon>Ecdysozoa</taxon>
        <taxon>Arthropoda</taxon>
        <taxon>Hexapoda</taxon>
        <taxon>Insecta</taxon>
        <taxon>Pterygota</taxon>
        <taxon>Neoptera</taxon>
        <taxon>Endopterygota</taxon>
        <taxon>Diptera</taxon>
        <taxon>Brachycera</taxon>
        <taxon>Muscomorpha</taxon>
        <taxon>Hippoboscoidea</taxon>
        <taxon>Glossinidae</taxon>
        <taxon>Glossina</taxon>
    </lineage>
</organism>
<dbReference type="Proteomes" id="UP000092445">
    <property type="component" value="Unassembled WGS sequence"/>
</dbReference>
<dbReference type="AlphaFoldDB" id="A0A1B0A851"/>
<reference evidence="2" key="2">
    <citation type="submission" date="2020-05" db="UniProtKB">
        <authorList>
            <consortium name="EnsemblMetazoa"/>
        </authorList>
    </citation>
    <scope>IDENTIFICATION</scope>
    <source>
        <strain evidence="2">IAEA</strain>
    </source>
</reference>